<reference evidence="5 8" key="2">
    <citation type="submission" date="2019-07" db="EMBL/GenBank/DDBJ databases">
        <title>Whole genome shotgun sequence of Lactobacillus siliginis NBRC 101315.</title>
        <authorList>
            <person name="Hosoyama A."/>
            <person name="Uohara A."/>
            <person name="Ohji S."/>
            <person name="Ichikawa N."/>
        </authorList>
    </citation>
    <scope>NUCLEOTIDE SEQUENCE [LARGE SCALE GENOMIC DNA]</scope>
    <source>
        <strain evidence="5 8">NBRC 101315</strain>
    </source>
</reference>
<gene>
    <name evidence="6" type="ORF">IV55_GL000843</name>
    <name evidence="5" type="ORF">LSI01_00380</name>
</gene>
<dbReference type="Proteomes" id="UP000051139">
    <property type="component" value="Unassembled WGS sequence"/>
</dbReference>
<dbReference type="OrthoDB" id="6462103at2"/>
<dbReference type="EMBL" id="BJUD01000001">
    <property type="protein sequence ID" value="GEK27727.1"/>
    <property type="molecule type" value="Genomic_DNA"/>
</dbReference>
<keyword evidence="3" id="KW-0804">Transcription</keyword>
<protein>
    <submittedName>
        <fullName evidence="5">Transcriptional regulator</fullName>
    </submittedName>
</protein>
<dbReference type="Proteomes" id="UP000321429">
    <property type="component" value="Unassembled WGS sequence"/>
</dbReference>
<feature type="domain" description="HTH marR-type" evidence="4">
    <location>
        <begin position="8"/>
        <end position="143"/>
    </location>
</feature>
<dbReference type="Gene3D" id="1.10.10.10">
    <property type="entry name" value="Winged helix-like DNA-binding domain superfamily/Winged helix DNA-binding domain"/>
    <property type="match status" value="1"/>
</dbReference>
<dbReference type="PRINTS" id="PR00598">
    <property type="entry name" value="HTHMARR"/>
</dbReference>
<dbReference type="RefSeq" id="WP_057808885.1">
    <property type="nucleotide sequence ID" value="NZ_BJUD01000001.1"/>
</dbReference>
<reference evidence="6 7" key="1">
    <citation type="journal article" date="2015" name="Genome Announc.">
        <title>Expanding the biotechnology potential of lactobacilli through comparative genomics of 213 strains and associated genera.</title>
        <authorList>
            <person name="Sun Z."/>
            <person name="Harris H.M."/>
            <person name="McCann A."/>
            <person name="Guo C."/>
            <person name="Argimon S."/>
            <person name="Zhang W."/>
            <person name="Yang X."/>
            <person name="Jeffery I.B."/>
            <person name="Cooney J.C."/>
            <person name="Kagawa T.F."/>
            <person name="Liu W."/>
            <person name="Song Y."/>
            <person name="Salvetti E."/>
            <person name="Wrobel A."/>
            <person name="Rasinkangas P."/>
            <person name="Parkhill J."/>
            <person name="Rea M.C."/>
            <person name="O'Sullivan O."/>
            <person name="Ritari J."/>
            <person name="Douillard F.P."/>
            <person name="Paul Ross R."/>
            <person name="Yang R."/>
            <person name="Briner A.E."/>
            <person name="Felis G.E."/>
            <person name="de Vos W.M."/>
            <person name="Barrangou R."/>
            <person name="Klaenhammer T.R."/>
            <person name="Caufield P.W."/>
            <person name="Cui Y."/>
            <person name="Zhang H."/>
            <person name="O'Toole P.W."/>
        </authorList>
    </citation>
    <scope>NUCLEOTIDE SEQUENCE [LARGE SCALE GENOMIC DNA]</scope>
    <source>
        <strain evidence="6 7">DSM 22696</strain>
    </source>
</reference>
<dbReference type="Pfam" id="PF01047">
    <property type="entry name" value="MarR"/>
    <property type="match status" value="1"/>
</dbReference>
<dbReference type="InterPro" id="IPR023187">
    <property type="entry name" value="Tscrpt_reg_MarR-type_CS"/>
</dbReference>
<proteinExistence type="predicted"/>
<evidence type="ECO:0000256" key="1">
    <source>
        <dbReference type="ARBA" id="ARBA00023015"/>
    </source>
</evidence>
<name>A0A0R2L5D3_9LACO</name>
<dbReference type="AlphaFoldDB" id="A0A0R2L5D3"/>
<dbReference type="InterPro" id="IPR036390">
    <property type="entry name" value="WH_DNA-bd_sf"/>
</dbReference>
<dbReference type="SUPFAM" id="SSF46785">
    <property type="entry name" value="Winged helix' DNA-binding domain"/>
    <property type="match status" value="1"/>
</dbReference>
<dbReference type="GO" id="GO:0003677">
    <property type="term" value="F:DNA binding"/>
    <property type="evidence" value="ECO:0007669"/>
    <property type="project" value="UniProtKB-KW"/>
</dbReference>
<organism evidence="6 7">
    <name type="scientific">Furfurilactobacillus siliginis</name>
    <dbReference type="NCBI Taxonomy" id="348151"/>
    <lineage>
        <taxon>Bacteria</taxon>
        <taxon>Bacillati</taxon>
        <taxon>Bacillota</taxon>
        <taxon>Bacilli</taxon>
        <taxon>Lactobacillales</taxon>
        <taxon>Lactobacillaceae</taxon>
        <taxon>Furfurilactobacillus</taxon>
    </lineage>
</organism>
<dbReference type="PROSITE" id="PS50995">
    <property type="entry name" value="HTH_MARR_2"/>
    <property type="match status" value="1"/>
</dbReference>
<evidence type="ECO:0000313" key="5">
    <source>
        <dbReference type="EMBL" id="GEK27727.1"/>
    </source>
</evidence>
<dbReference type="PATRIC" id="fig|348151.3.peg.868"/>
<dbReference type="EMBL" id="JQCB01000002">
    <property type="protein sequence ID" value="KRN96968.1"/>
    <property type="molecule type" value="Genomic_DNA"/>
</dbReference>
<dbReference type="STRING" id="348151.IV55_GL000843"/>
<dbReference type="PROSITE" id="PS01117">
    <property type="entry name" value="HTH_MARR_1"/>
    <property type="match status" value="1"/>
</dbReference>
<evidence type="ECO:0000313" key="6">
    <source>
        <dbReference type="EMBL" id="KRN96968.1"/>
    </source>
</evidence>
<evidence type="ECO:0000256" key="2">
    <source>
        <dbReference type="ARBA" id="ARBA00023125"/>
    </source>
</evidence>
<evidence type="ECO:0000313" key="8">
    <source>
        <dbReference type="Proteomes" id="UP000321429"/>
    </source>
</evidence>
<accession>A0A0R2L5D3</accession>
<evidence type="ECO:0000259" key="4">
    <source>
        <dbReference type="PROSITE" id="PS50995"/>
    </source>
</evidence>
<keyword evidence="7" id="KW-1185">Reference proteome</keyword>
<dbReference type="PANTHER" id="PTHR42756:SF1">
    <property type="entry name" value="TRANSCRIPTIONAL REPRESSOR OF EMRAB OPERON"/>
    <property type="match status" value="1"/>
</dbReference>
<keyword evidence="1" id="KW-0805">Transcription regulation</keyword>
<dbReference type="InterPro" id="IPR036388">
    <property type="entry name" value="WH-like_DNA-bd_sf"/>
</dbReference>
<dbReference type="SMART" id="SM00347">
    <property type="entry name" value="HTH_MARR"/>
    <property type="match status" value="1"/>
</dbReference>
<evidence type="ECO:0000256" key="3">
    <source>
        <dbReference type="ARBA" id="ARBA00023163"/>
    </source>
</evidence>
<sequence length="143" mass="15735">MIENSSSVPDMAQQVAQLAAELDQRLNQRLKGLNLTAGNYFYLLKIAANPGIMQREFSEVVHVNPSTITRAVNHLIDQGLVDKKSHPRDGRATRLFLTSMGEKIAEQVQVVVDEVNQQLLTTTAPALPGYEQVAVLRTQVAAL</sequence>
<keyword evidence="2" id="KW-0238">DNA-binding</keyword>
<dbReference type="InterPro" id="IPR000835">
    <property type="entry name" value="HTH_MarR-typ"/>
</dbReference>
<comment type="caution">
    <text evidence="6">The sequence shown here is derived from an EMBL/GenBank/DDBJ whole genome shotgun (WGS) entry which is preliminary data.</text>
</comment>
<dbReference type="GO" id="GO:0003700">
    <property type="term" value="F:DNA-binding transcription factor activity"/>
    <property type="evidence" value="ECO:0007669"/>
    <property type="project" value="InterPro"/>
</dbReference>
<dbReference type="PANTHER" id="PTHR42756">
    <property type="entry name" value="TRANSCRIPTIONAL REGULATOR, MARR"/>
    <property type="match status" value="1"/>
</dbReference>
<evidence type="ECO:0000313" key="7">
    <source>
        <dbReference type="Proteomes" id="UP000051139"/>
    </source>
</evidence>